<keyword evidence="4" id="KW-1185">Reference proteome</keyword>
<keyword evidence="2" id="KW-0472">Membrane</keyword>
<dbReference type="Pfam" id="PF19870">
    <property type="entry name" value="DUF6343"/>
    <property type="match status" value="1"/>
</dbReference>
<feature type="region of interest" description="Disordered" evidence="1">
    <location>
        <begin position="1"/>
        <end position="20"/>
    </location>
</feature>
<feature type="transmembrane region" description="Helical" evidence="2">
    <location>
        <begin position="30"/>
        <end position="53"/>
    </location>
</feature>
<evidence type="ECO:0000256" key="2">
    <source>
        <dbReference type="SAM" id="Phobius"/>
    </source>
</evidence>
<evidence type="ECO:0000313" key="4">
    <source>
        <dbReference type="Proteomes" id="UP000272400"/>
    </source>
</evidence>
<name>A0A3N1CYU3_9ACTN</name>
<reference evidence="3 4" key="1">
    <citation type="submission" date="2018-11" db="EMBL/GenBank/DDBJ databases">
        <title>Sequencing the genomes of 1000 actinobacteria strains.</title>
        <authorList>
            <person name="Klenk H.-P."/>
        </authorList>
    </citation>
    <scope>NUCLEOTIDE SEQUENCE [LARGE SCALE GENOMIC DNA]</scope>
    <source>
        <strain evidence="3 4">DSM 44254</strain>
    </source>
</reference>
<keyword evidence="2" id="KW-1133">Transmembrane helix</keyword>
<protein>
    <submittedName>
        <fullName evidence="3">Uncharacterized protein</fullName>
    </submittedName>
</protein>
<dbReference type="EMBL" id="RJKE01000001">
    <property type="protein sequence ID" value="ROO86396.1"/>
    <property type="molecule type" value="Genomic_DNA"/>
</dbReference>
<sequence>MDNRDKHDGRSHQRPGTEPVTARSALRFRAVLSTIALVAAVIATIVFTLRALHGSGPGAAPWVIAAITTATALIAAIDLAVIYRRAKEQ</sequence>
<dbReference type="RefSeq" id="WP_123665798.1">
    <property type="nucleotide sequence ID" value="NZ_RJKE01000001.1"/>
</dbReference>
<feature type="compositionally biased region" description="Basic and acidic residues" evidence="1">
    <location>
        <begin position="1"/>
        <end position="11"/>
    </location>
</feature>
<comment type="caution">
    <text evidence="3">The sequence shown here is derived from an EMBL/GenBank/DDBJ whole genome shotgun (WGS) entry which is preliminary data.</text>
</comment>
<accession>A0A3N1CYU3</accession>
<dbReference type="Proteomes" id="UP000272400">
    <property type="component" value="Unassembled WGS sequence"/>
</dbReference>
<evidence type="ECO:0000256" key="1">
    <source>
        <dbReference type="SAM" id="MobiDB-lite"/>
    </source>
</evidence>
<dbReference type="InterPro" id="IPR045924">
    <property type="entry name" value="DUF6343"/>
</dbReference>
<keyword evidence="2" id="KW-0812">Transmembrane</keyword>
<gene>
    <name evidence="3" type="ORF">EDD29_3961</name>
</gene>
<organism evidence="3 4">
    <name type="scientific">Actinocorallia herbida</name>
    <dbReference type="NCBI Taxonomy" id="58109"/>
    <lineage>
        <taxon>Bacteria</taxon>
        <taxon>Bacillati</taxon>
        <taxon>Actinomycetota</taxon>
        <taxon>Actinomycetes</taxon>
        <taxon>Streptosporangiales</taxon>
        <taxon>Thermomonosporaceae</taxon>
        <taxon>Actinocorallia</taxon>
    </lineage>
</organism>
<evidence type="ECO:0000313" key="3">
    <source>
        <dbReference type="EMBL" id="ROO86396.1"/>
    </source>
</evidence>
<feature type="transmembrane region" description="Helical" evidence="2">
    <location>
        <begin position="59"/>
        <end position="83"/>
    </location>
</feature>
<dbReference type="AlphaFoldDB" id="A0A3N1CYU3"/>
<proteinExistence type="predicted"/>